<organism evidence="2">
    <name type="scientific">Menopon gallinae</name>
    <name type="common">poultry shaft louse</name>
    <dbReference type="NCBI Taxonomy" id="328185"/>
    <lineage>
        <taxon>Eukaryota</taxon>
        <taxon>Metazoa</taxon>
        <taxon>Ecdysozoa</taxon>
        <taxon>Arthropoda</taxon>
        <taxon>Hexapoda</taxon>
        <taxon>Insecta</taxon>
        <taxon>Pterygota</taxon>
        <taxon>Neoptera</taxon>
        <taxon>Paraneoptera</taxon>
        <taxon>Psocodea</taxon>
        <taxon>Troctomorpha</taxon>
        <taxon>Phthiraptera</taxon>
        <taxon>Amblycera</taxon>
        <taxon>Menoponidae</taxon>
        <taxon>Menopon</taxon>
    </lineage>
</organism>
<dbReference type="Pfam" id="PF03564">
    <property type="entry name" value="DUF1759"/>
    <property type="match status" value="1"/>
</dbReference>
<sequence>MIYHADDTILITKSFDFIDIAIRIGELAFYRLRNAIQATGLRAKSRRYRETVRLRNTMQYLRLLLDSRLRFEEHLERQTAKMVAAAGTMWNLAGPSYWRRRLYATAVKRFVVYAKQVWSKATTRIPKRGPEGHQGIEDGCQQDDSGIQDHRSKTPPTTLSFAARLLNIQLPTFNGDYLKWETFRNLYSSTVHNVPGSSDAAHLQHLKSILVEEAVKVISNIPVTEPTTRELGNRWSDAFRKSVFLRLISLMCSSYRQWQRESADIVSP</sequence>
<comment type="caution">
    <text evidence="2">The sequence shown here is derived from an EMBL/GenBank/DDBJ whole genome shotgun (WGS) entry which is preliminary data.</text>
</comment>
<evidence type="ECO:0000313" key="2">
    <source>
        <dbReference type="EMBL" id="KAL0266232.1"/>
    </source>
</evidence>
<evidence type="ECO:0008006" key="3">
    <source>
        <dbReference type="Google" id="ProtNLM"/>
    </source>
</evidence>
<reference evidence="2" key="1">
    <citation type="journal article" date="2024" name="Gigascience">
        <title>Chromosome-level genome of the poultry shaft louse Menopon gallinae provides insight into the host-switching and adaptive evolution of parasitic lice.</title>
        <authorList>
            <person name="Xu Y."/>
            <person name="Ma L."/>
            <person name="Liu S."/>
            <person name="Liang Y."/>
            <person name="Liu Q."/>
            <person name="He Z."/>
            <person name="Tian L."/>
            <person name="Duan Y."/>
            <person name="Cai W."/>
            <person name="Li H."/>
            <person name="Song F."/>
        </authorList>
    </citation>
    <scope>NUCLEOTIDE SEQUENCE</scope>
    <source>
        <strain evidence="2">Cailab_2023a</strain>
    </source>
</reference>
<name>A0AAW2H943_9NEOP</name>
<dbReference type="AlphaFoldDB" id="A0AAW2H943"/>
<accession>A0AAW2H943</accession>
<protein>
    <recommendedName>
        <fullName evidence="3">Reverse transcriptase</fullName>
    </recommendedName>
</protein>
<evidence type="ECO:0000256" key="1">
    <source>
        <dbReference type="SAM" id="MobiDB-lite"/>
    </source>
</evidence>
<proteinExistence type="predicted"/>
<dbReference type="InterPro" id="IPR005312">
    <property type="entry name" value="DUF1759"/>
</dbReference>
<dbReference type="EMBL" id="JARGDH010000005">
    <property type="protein sequence ID" value="KAL0266232.1"/>
    <property type="molecule type" value="Genomic_DNA"/>
</dbReference>
<feature type="region of interest" description="Disordered" evidence="1">
    <location>
        <begin position="125"/>
        <end position="153"/>
    </location>
</feature>
<gene>
    <name evidence="2" type="ORF">PYX00_008834</name>
</gene>